<sequence length="323" mass="37654">MHQSEHSISILTFEFCNFDFMSKPESIEDFYKNKFSFLPENLQNGVGHFNVFKLEDCLKEDARPMSYNRRDYYKVSLIRGHNVYHYADKSVEINGTALIFFNPLVPYTWELASGQKSDVTGFFCIFTESFFKEKIRGNIGDLPMFIPGGKPAYILNEAQEAHVEGIFAKMLEEINTDYVYKYDLLRNYITEITHFALKTQPSEALFRHVDANSRITSVFTELLERQFPIENTTQRFTMRSAKDYASQLSVHVNHLNRAIKETTGKTTTHYITERLLSEAKALLKHTDWNISEIGYCLGFEEPTHFNNFFKKLTNHTPTSYRIV</sequence>
<dbReference type="GO" id="GO:0043565">
    <property type="term" value="F:sequence-specific DNA binding"/>
    <property type="evidence" value="ECO:0007669"/>
    <property type="project" value="InterPro"/>
</dbReference>
<keyword evidence="1" id="KW-0805">Transcription regulation</keyword>
<proteinExistence type="predicted"/>
<evidence type="ECO:0000256" key="1">
    <source>
        <dbReference type="ARBA" id="ARBA00023015"/>
    </source>
</evidence>
<reference evidence="6" key="1">
    <citation type="submission" date="2016-10" db="EMBL/GenBank/DDBJ databases">
        <authorList>
            <person name="Varghese N."/>
            <person name="Submissions S."/>
        </authorList>
    </citation>
    <scope>NUCLEOTIDE SEQUENCE [LARGE SCALE GENOMIC DNA]</scope>
    <source>
        <strain evidence="6">DSM 18609</strain>
    </source>
</reference>
<dbReference type="SUPFAM" id="SSF46689">
    <property type="entry name" value="Homeodomain-like"/>
    <property type="match status" value="1"/>
</dbReference>
<gene>
    <name evidence="5" type="ORF">SAMN04488024_101351</name>
</gene>
<keyword evidence="3" id="KW-0804">Transcription</keyword>
<protein>
    <submittedName>
        <fullName evidence="5">Helix-turn-helix domain-containing protein</fullName>
    </submittedName>
</protein>
<keyword evidence="2" id="KW-0238">DNA-binding</keyword>
<name>A0A1G6J556_9SPHI</name>
<dbReference type="STRING" id="390242.SAMN04488024_101351"/>
<dbReference type="Gene3D" id="1.10.10.60">
    <property type="entry name" value="Homeodomain-like"/>
    <property type="match status" value="1"/>
</dbReference>
<dbReference type="PANTHER" id="PTHR43280">
    <property type="entry name" value="ARAC-FAMILY TRANSCRIPTIONAL REGULATOR"/>
    <property type="match status" value="1"/>
</dbReference>
<dbReference type="GO" id="GO:0003700">
    <property type="term" value="F:DNA-binding transcription factor activity"/>
    <property type="evidence" value="ECO:0007669"/>
    <property type="project" value="InterPro"/>
</dbReference>
<dbReference type="Proteomes" id="UP000199455">
    <property type="component" value="Unassembled WGS sequence"/>
</dbReference>
<dbReference type="EMBL" id="FMZH01000001">
    <property type="protein sequence ID" value="SDC14034.1"/>
    <property type="molecule type" value="Genomic_DNA"/>
</dbReference>
<accession>A0A1G6J556</accession>
<dbReference type="AlphaFoldDB" id="A0A1G6J556"/>
<organism evidence="5 6">
    <name type="scientific">Pedobacter soli</name>
    <dbReference type="NCBI Taxonomy" id="390242"/>
    <lineage>
        <taxon>Bacteria</taxon>
        <taxon>Pseudomonadati</taxon>
        <taxon>Bacteroidota</taxon>
        <taxon>Sphingobacteriia</taxon>
        <taxon>Sphingobacteriales</taxon>
        <taxon>Sphingobacteriaceae</taxon>
        <taxon>Pedobacter</taxon>
    </lineage>
</organism>
<evidence type="ECO:0000259" key="4">
    <source>
        <dbReference type="PROSITE" id="PS01124"/>
    </source>
</evidence>
<feature type="domain" description="HTH araC/xylS-type" evidence="4">
    <location>
        <begin position="213"/>
        <end position="323"/>
    </location>
</feature>
<dbReference type="InterPro" id="IPR009057">
    <property type="entry name" value="Homeodomain-like_sf"/>
</dbReference>
<evidence type="ECO:0000256" key="2">
    <source>
        <dbReference type="ARBA" id="ARBA00023125"/>
    </source>
</evidence>
<dbReference type="InterPro" id="IPR018060">
    <property type="entry name" value="HTH_AraC"/>
</dbReference>
<evidence type="ECO:0000256" key="3">
    <source>
        <dbReference type="ARBA" id="ARBA00023163"/>
    </source>
</evidence>
<dbReference type="Pfam" id="PF12833">
    <property type="entry name" value="HTH_18"/>
    <property type="match status" value="1"/>
</dbReference>
<dbReference type="SMART" id="SM00342">
    <property type="entry name" value="HTH_ARAC"/>
    <property type="match status" value="1"/>
</dbReference>
<keyword evidence="6" id="KW-1185">Reference proteome</keyword>
<evidence type="ECO:0000313" key="5">
    <source>
        <dbReference type="EMBL" id="SDC14034.1"/>
    </source>
</evidence>
<evidence type="ECO:0000313" key="6">
    <source>
        <dbReference type="Proteomes" id="UP000199455"/>
    </source>
</evidence>
<dbReference type="PROSITE" id="PS01124">
    <property type="entry name" value="HTH_ARAC_FAMILY_2"/>
    <property type="match status" value="1"/>
</dbReference>
<dbReference type="PANTHER" id="PTHR43280:SF32">
    <property type="entry name" value="TRANSCRIPTIONAL REGULATORY PROTEIN"/>
    <property type="match status" value="1"/>
</dbReference>